<dbReference type="Proteomes" id="UP000332933">
    <property type="component" value="Unassembled WGS sequence"/>
</dbReference>
<protein>
    <submittedName>
        <fullName evidence="2">Aste57867_11134 protein</fullName>
    </submittedName>
</protein>
<organism evidence="2 3">
    <name type="scientific">Aphanomyces stellatus</name>
    <dbReference type="NCBI Taxonomy" id="120398"/>
    <lineage>
        <taxon>Eukaryota</taxon>
        <taxon>Sar</taxon>
        <taxon>Stramenopiles</taxon>
        <taxon>Oomycota</taxon>
        <taxon>Saprolegniomycetes</taxon>
        <taxon>Saprolegniales</taxon>
        <taxon>Verrucalvaceae</taxon>
        <taxon>Aphanomyces</taxon>
    </lineage>
</organism>
<name>A0A485KSQ3_9STRA</name>
<sequence>MADTTLNTAAFRFQVQYCFQQCFTRASTWQLRSFTVNGANLSILDTLNHQLHCLPVKHISLGHLSGHTYHLKKQGRALLIISCPSPTVWAAFQAVLDVAKMVPACVRSNQASDPWAKHMEVAHTILATEATSPAPVSKMSVAKFQAVIAPLEDMYDCLVGATRVEHVYDKLLALEHDYSTHSKKNFAHLVVGHYRVLYHKSVWKPNLGGQRSLQYILSRCPHGACRGQLSLAMAFAMHIEEATTRCPHCKATLNYRMFQLSELLRVTKWIQLDDSPLSVQVPLPAIPHNGSLEAFLAGCATAIIMQDSSTQPRLLDVLNAKLDLFLNRCLGAFEFDVVHTMLQDVRDLGNWSGTAAMCANFDYWSRPHVIQASLVRYHKLMHLFKTTNFLVHLSQTFDIVLAWFAHSCYPDDYRAYYRKATGRTLEMAPYDPDNIPIPTDTIATRSADTYYEWTRQYDESFMPLPPPYTKQPKGDQHPAPPKVNPFQQLGIDDIGSVDSAFGLKPDNSNEMMHPVIGTPWLYEVHPSLRTHLPILFELKDRWKRASVAGYTNGWPKAPVRVTIANQSCQKP</sequence>
<proteinExistence type="predicted"/>
<accession>A0A485KSQ3</accession>
<reference evidence="1" key="2">
    <citation type="submission" date="2019-06" db="EMBL/GenBank/DDBJ databases">
        <title>Genomics analysis of Aphanomyces spp. identifies a new class of oomycete effector associated with host adaptation.</title>
        <authorList>
            <person name="Gaulin E."/>
        </authorList>
    </citation>
    <scope>NUCLEOTIDE SEQUENCE</scope>
    <source>
        <strain evidence="1">CBS 578.67</strain>
    </source>
</reference>
<evidence type="ECO:0000313" key="2">
    <source>
        <dbReference type="EMBL" id="VFT88001.1"/>
    </source>
</evidence>
<reference evidence="2 3" key="1">
    <citation type="submission" date="2019-03" db="EMBL/GenBank/DDBJ databases">
        <authorList>
            <person name="Gaulin E."/>
            <person name="Dumas B."/>
        </authorList>
    </citation>
    <scope>NUCLEOTIDE SEQUENCE [LARGE SCALE GENOMIC DNA]</scope>
    <source>
        <strain evidence="2">CBS 568.67</strain>
    </source>
</reference>
<dbReference type="EMBL" id="VJMH01005255">
    <property type="protein sequence ID" value="KAF0698230.1"/>
    <property type="molecule type" value="Genomic_DNA"/>
</dbReference>
<evidence type="ECO:0000313" key="1">
    <source>
        <dbReference type="EMBL" id="KAF0698230.1"/>
    </source>
</evidence>
<gene>
    <name evidence="2" type="primary">Aste57867_11134</name>
    <name evidence="1" type="ORF">As57867_011092</name>
    <name evidence="2" type="ORF">ASTE57867_11134</name>
</gene>
<dbReference type="EMBL" id="CAADRA010005276">
    <property type="protein sequence ID" value="VFT88001.1"/>
    <property type="molecule type" value="Genomic_DNA"/>
</dbReference>
<keyword evidence="3" id="KW-1185">Reference proteome</keyword>
<evidence type="ECO:0000313" key="3">
    <source>
        <dbReference type="Proteomes" id="UP000332933"/>
    </source>
</evidence>
<dbReference type="AlphaFoldDB" id="A0A485KSQ3"/>